<dbReference type="STRING" id="29172.A0A0D8XVD2"/>
<dbReference type="EMBL" id="KN716359">
    <property type="protein sequence ID" value="KJH46311.1"/>
    <property type="molecule type" value="Genomic_DNA"/>
</dbReference>
<keyword evidence="2" id="KW-1185">Reference proteome</keyword>
<accession>A0A0D8XVD2</accession>
<evidence type="ECO:0000313" key="1">
    <source>
        <dbReference type="EMBL" id="KJH46311.1"/>
    </source>
</evidence>
<sequence>MCSQTGRAYKQAVLLLIDACLLEQLKYSRTKAAKLKIGEPEDDWRRVEEYFIDKSFTSSILATYNSLYRIQKAPSDQIGVRPPSNTSVMAVAVRDERFIGHMNSPHKCTSQSYCVTIKSRNGFVQRSCDDKGNKRVSQG</sequence>
<name>A0A0D8XVD2_DICVI</name>
<organism evidence="1 2">
    <name type="scientific">Dictyocaulus viviparus</name>
    <name type="common">Bovine lungworm</name>
    <dbReference type="NCBI Taxonomy" id="29172"/>
    <lineage>
        <taxon>Eukaryota</taxon>
        <taxon>Metazoa</taxon>
        <taxon>Ecdysozoa</taxon>
        <taxon>Nematoda</taxon>
        <taxon>Chromadorea</taxon>
        <taxon>Rhabditida</taxon>
        <taxon>Rhabditina</taxon>
        <taxon>Rhabditomorpha</taxon>
        <taxon>Strongyloidea</taxon>
        <taxon>Metastrongylidae</taxon>
        <taxon>Dictyocaulus</taxon>
    </lineage>
</organism>
<dbReference type="Proteomes" id="UP000053766">
    <property type="component" value="Unassembled WGS sequence"/>
</dbReference>
<protein>
    <submittedName>
        <fullName evidence="1">Uncharacterized protein</fullName>
    </submittedName>
</protein>
<gene>
    <name evidence="1" type="ORF">DICVIV_07616</name>
</gene>
<dbReference type="AlphaFoldDB" id="A0A0D8XVD2"/>
<dbReference type="OrthoDB" id="5872499at2759"/>
<evidence type="ECO:0000313" key="2">
    <source>
        <dbReference type="Proteomes" id="UP000053766"/>
    </source>
</evidence>
<reference evidence="2" key="2">
    <citation type="journal article" date="2016" name="Sci. Rep.">
        <title>Dictyocaulus viviparus genome, variome and transcriptome elucidate lungworm biology and support future intervention.</title>
        <authorList>
            <person name="McNulty S.N."/>
            <person name="Strube C."/>
            <person name="Rosa B.A."/>
            <person name="Martin J.C."/>
            <person name="Tyagi R."/>
            <person name="Choi Y.J."/>
            <person name="Wang Q."/>
            <person name="Hallsworth Pepin K."/>
            <person name="Zhang X."/>
            <person name="Ozersky P."/>
            <person name="Wilson R.K."/>
            <person name="Sternberg P.W."/>
            <person name="Gasser R.B."/>
            <person name="Mitreva M."/>
        </authorList>
    </citation>
    <scope>NUCLEOTIDE SEQUENCE [LARGE SCALE GENOMIC DNA]</scope>
    <source>
        <strain evidence="2">HannoverDv2000</strain>
    </source>
</reference>
<proteinExistence type="predicted"/>
<reference evidence="1 2" key="1">
    <citation type="submission" date="2013-11" db="EMBL/GenBank/DDBJ databases">
        <title>Draft genome of the bovine lungworm Dictyocaulus viviparus.</title>
        <authorList>
            <person name="Mitreva M."/>
        </authorList>
    </citation>
    <scope>NUCLEOTIDE SEQUENCE [LARGE SCALE GENOMIC DNA]</scope>
    <source>
        <strain evidence="1 2">HannoverDv2000</strain>
    </source>
</reference>